<keyword evidence="2" id="KW-1185">Reference proteome</keyword>
<evidence type="ECO:0000313" key="1">
    <source>
        <dbReference type="EMBL" id="CAI8018772.1"/>
    </source>
</evidence>
<proteinExistence type="predicted"/>
<reference evidence="1" key="1">
    <citation type="submission" date="2023-03" db="EMBL/GenBank/DDBJ databases">
        <authorList>
            <person name="Steffen K."/>
            <person name="Cardenas P."/>
        </authorList>
    </citation>
    <scope>NUCLEOTIDE SEQUENCE</scope>
</reference>
<organism evidence="1 2">
    <name type="scientific">Geodia barretti</name>
    <name type="common">Barrett's horny sponge</name>
    <dbReference type="NCBI Taxonomy" id="519541"/>
    <lineage>
        <taxon>Eukaryota</taxon>
        <taxon>Metazoa</taxon>
        <taxon>Porifera</taxon>
        <taxon>Demospongiae</taxon>
        <taxon>Heteroscleromorpha</taxon>
        <taxon>Tetractinellida</taxon>
        <taxon>Astrophorina</taxon>
        <taxon>Geodiidae</taxon>
        <taxon>Geodia</taxon>
    </lineage>
</organism>
<sequence>DILDELYSDKSTTAVITKILQLNNQSLVFPGIQLCKLTRDAFLSEYILKAKPGPLQHSSSDQTTYPLSLQSSFKWQISIM</sequence>
<dbReference type="AlphaFoldDB" id="A0AA35RX13"/>
<name>A0AA35RX13_GEOBA</name>
<comment type="caution">
    <text evidence="1">The sequence shown here is derived from an EMBL/GenBank/DDBJ whole genome shotgun (WGS) entry which is preliminary data.</text>
</comment>
<evidence type="ECO:0000313" key="2">
    <source>
        <dbReference type="Proteomes" id="UP001174909"/>
    </source>
</evidence>
<feature type="non-terminal residue" evidence="1">
    <location>
        <position position="1"/>
    </location>
</feature>
<accession>A0AA35RX13</accession>
<protein>
    <submittedName>
        <fullName evidence="1">Uncharacterized protein</fullName>
    </submittedName>
</protein>
<gene>
    <name evidence="1" type="ORF">GBAR_LOCUS11368</name>
</gene>
<dbReference type="Proteomes" id="UP001174909">
    <property type="component" value="Unassembled WGS sequence"/>
</dbReference>
<dbReference type="EMBL" id="CASHTH010001710">
    <property type="protein sequence ID" value="CAI8018772.1"/>
    <property type="molecule type" value="Genomic_DNA"/>
</dbReference>